<proteinExistence type="predicted"/>
<reference evidence="1" key="1">
    <citation type="submission" date="2021-09" db="EMBL/GenBank/DDBJ databases">
        <title>Genomic analysis of Ralstonia spp.</title>
        <authorList>
            <person name="Aburjaile F."/>
            <person name="Ariute J.C."/>
            <person name="Pais A.K.L."/>
            <person name="Albuquerque G.M.R."/>
            <person name="Silva A.M.F."/>
            <person name="Brenig B."/>
            <person name="Azevedo V."/>
            <person name="Matiuzzi M."/>
            <person name="Ramos R."/>
            <person name="Goes-Neto A."/>
            <person name="Soares S."/>
            <person name="Iseppon A.M.B."/>
            <person name="Souza E."/>
            <person name="Gama M."/>
        </authorList>
    </citation>
    <scope>NUCLEOTIDE SEQUENCE</scope>
    <source>
        <strain evidence="1">CCRMRs91</strain>
    </source>
</reference>
<gene>
    <name evidence="1" type="ORF">LBW59_24395</name>
</gene>
<dbReference type="RefSeq" id="WP_271657388.1">
    <property type="nucleotide sequence ID" value="NZ_JAIVFG010000077.1"/>
</dbReference>
<organism evidence="1 2">
    <name type="scientific">Ralstonia solanacearum</name>
    <name type="common">Pseudomonas solanacearum</name>
    <dbReference type="NCBI Taxonomy" id="305"/>
    <lineage>
        <taxon>Bacteria</taxon>
        <taxon>Pseudomonadati</taxon>
        <taxon>Pseudomonadota</taxon>
        <taxon>Betaproteobacteria</taxon>
        <taxon>Burkholderiales</taxon>
        <taxon>Burkholderiaceae</taxon>
        <taxon>Ralstonia</taxon>
        <taxon>Ralstonia solanacearum species complex</taxon>
    </lineage>
</organism>
<evidence type="ECO:0000313" key="1">
    <source>
        <dbReference type="EMBL" id="MDB0573886.1"/>
    </source>
</evidence>
<comment type="caution">
    <text evidence="1">The sequence shown here is derived from an EMBL/GenBank/DDBJ whole genome shotgun (WGS) entry which is preliminary data.</text>
</comment>
<dbReference type="Proteomes" id="UP001144050">
    <property type="component" value="Unassembled WGS sequence"/>
</dbReference>
<accession>A0AAW5ZUN6</accession>
<name>A0AAW5ZUN6_RALSL</name>
<evidence type="ECO:0000313" key="2">
    <source>
        <dbReference type="Proteomes" id="UP001144050"/>
    </source>
</evidence>
<sequence>MRISADDLKSYAAPYKDWRDEFARDLNNVDEFSGEPEELSLFLLDRILPFVRHQDSVYTSIVPLLKVFSDICERSARYTDEVLYFMGYVFRDYIGDNVGILVEPYDYRYLSPSIKKISSDELSLFESFVRFYERIRDGGVSRNCSIYFDCVLLKSIPENPFLPKELPGDEGNLLTSFLAGLVASHNRWGSAWSIDESRRYFDELTRSSDGLTDLERLPTVITEDDYVPTPWASGRSGAIGSAAHLLLAEGTHQIDVLEKVLPKCLELKAARGGDEVDLAYVDRFILEDVSSILFSKALGAMVPFDMARLSREQRFFLDFLSNEYRGHTYTLLYAGILPQGVAPEEVDAIRDVYGLV</sequence>
<dbReference type="AlphaFoldDB" id="A0AAW5ZUN6"/>
<protein>
    <submittedName>
        <fullName evidence="1">Uncharacterized protein</fullName>
    </submittedName>
</protein>
<dbReference type="EMBL" id="JAIVFG010000077">
    <property type="protein sequence ID" value="MDB0573886.1"/>
    <property type="molecule type" value="Genomic_DNA"/>
</dbReference>